<dbReference type="OrthoDB" id="2505969at2759"/>
<keyword evidence="3" id="KW-1185">Reference proteome</keyword>
<evidence type="ECO:0000313" key="2">
    <source>
        <dbReference type="EMBL" id="KIJ30837.1"/>
    </source>
</evidence>
<accession>A0A0C9UPG9</accession>
<dbReference type="Proteomes" id="UP000054279">
    <property type="component" value="Unassembled WGS sequence"/>
</dbReference>
<feature type="region of interest" description="Disordered" evidence="1">
    <location>
        <begin position="1"/>
        <end position="22"/>
    </location>
</feature>
<dbReference type="Pfam" id="PF18758">
    <property type="entry name" value="KDZ"/>
    <property type="match status" value="1"/>
</dbReference>
<feature type="region of interest" description="Disordered" evidence="1">
    <location>
        <begin position="315"/>
        <end position="347"/>
    </location>
</feature>
<sequence>MDWRSREELRDMDQYDDRDDNSIVAELEDNLEPEYLVPPPGEEGAELSHEGGEYAVYQRLYNDLKRLKKGPKRYENRTRHDRTEIRTRAWETQMDTLTDTYLQWQMEPLEAFDAPSPNSWGMRILDLHKSRILYFPTLDIDRWTNQTLLRYGCLGTAPLSPHSAFSLRTLSQYHETHRVCPRLSIEAEIRALCNINKIPYQKSLADQFRIVYDAYLEILGRVQTQVNTVLGRDKPNWRALNVCPACDYRLEGEPSLKYSKLVSLDGNNSLRRVDLNITRGVLAYLDSRKARSDYWILPQDVDMFKNQVKAKAKRKAKDLSDEDMNEEITQPSDVLPADNSDEEQDTLVETEEPGDVADGASFVSVCIQRWRNAGPDERKKMWQMFIETGIFIAVCRHGFLLYLCDMIQSGELAKYGLAIVDKLIDVYGDGLCIGYDIGCAFASTVASSPLLAPKALSSGLRFVVPTFHGHAHNRGCQLTWHPLYLTEMGLEDFEGCERVFSFSNHLAGTTRNATTFHRHQAIEEHFKYWDELKYANLSVFLLSNYKQALETISTLETEITILKAAHNITDADFERFMREEKDYLANLKKPRGNDLEFQYVDALEALEDAECLTKQFQIEFINEPGDGSQPDVAARRRLANISRTRAAALNKYDKRLGHVVDLEAKLGIAEDGRWHKEHPKRLEVVELMNSKDYHVALDHLERLVVQRLFELTKMNMSSTGYSLRTHIGESLRRRSEAIRTALMRYNKFAVLVNPPRDPLSWDSVIKYSFLAEFDLLRFSHDDPRDKPWANPAIREGVISYCRLHCACAEIERLNIEIPQLSTAIADELDSIPVYIEKVKETNAPLAHEISRWWTLRSKTNTIHLDKIMQAWKLPGNSLKVFRGTRIGNRPVDGLENHPQSLQNNMDFQGISGVDCRVDGVEGENDDSSGDEDEIIEGIELLTLWEDRIDSHGI</sequence>
<evidence type="ECO:0000313" key="3">
    <source>
        <dbReference type="Proteomes" id="UP000054279"/>
    </source>
</evidence>
<evidence type="ECO:0008006" key="4">
    <source>
        <dbReference type="Google" id="ProtNLM"/>
    </source>
</evidence>
<dbReference type="InterPro" id="IPR040521">
    <property type="entry name" value="KDZ"/>
</dbReference>
<dbReference type="EMBL" id="KN837253">
    <property type="protein sequence ID" value="KIJ30837.1"/>
    <property type="molecule type" value="Genomic_DNA"/>
</dbReference>
<dbReference type="PANTHER" id="PTHR33096:SF1">
    <property type="entry name" value="CXC1-LIKE CYSTEINE CLUSTER ASSOCIATED WITH KDZ TRANSPOSASES DOMAIN-CONTAINING PROTEIN"/>
    <property type="match status" value="1"/>
</dbReference>
<dbReference type="AlphaFoldDB" id="A0A0C9UPG9"/>
<feature type="compositionally biased region" description="Basic and acidic residues" evidence="1">
    <location>
        <begin position="1"/>
        <end position="15"/>
    </location>
</feature>
<organism evidence="2 3">
    <name type="scientific">Sphaerobolus stellatus (strain SS14)</name>
    <dbReference type="NCBI Taxonomy" id="990650"/>
    <lineage>
        <taxon>Eukaryota</taxon>
        <taxon>Fungi</taxon>
        <taxon>Dikarya</taxon>
        <taxon>Basidiomycota</taxon>
        <taxon>Agaricomycotina</taxon>
        <taxon>Agaricomycetes</taxon>
        <taxon>Phallomycetidae</taxon>
        <taxon>Geastrales</taxon>
        <taxon>Sphaerobolaceae</taxon>
        <taxon>Sphaerobolus</taxon>
    </lineage>
</organism>
<proteinExistence type="predicted"/>
<evidence type="ECO:0000256" key="1">
    <source>
        <dbReference type="SAM" id="MobiDB-lite"/>
    </source>
</evidence>
<dbReference type="PANTHER" id="PTHR33096">
    <property type="entry name" value="CXC2 DOMAIN-CONTAINING PROTEIN"/>
    <property type="match status" value="1"/>
</dbReference>
<dbReference type="HOGENOM" id="CLU_013084_2_0_1"/>
<reference evidence="2 3" key="1">
    <citation type="submission" date="2014-06" db="EMBL/GenBank/DDBJ databases">
        <title>Evolutionary Origins and Diversification of the Mycorrhizal Mutualists.</title>
        <authorList>
            <consortium name="DOE Joint Genome Institute"/>
            <consortium name="Mycorrhizal Genomics Consortium"/>
            <person name="Kohler A."/>
            <person name="Kuo A."/>
            <person name="Nagy L.G."/>
            <person name="Floudas D."/>
            <person name="Copeland A."/>
            <person name="Barry K.W."/>
            <person name="Cichocki N."/>
            <person name="Veneault-Fourrey C."/>
            <person name="LaButti K."/>
            <person name="Lindquist E.A."/>
            <person name="Lipzen A."/>
            <person name="Lundell T."/>
            <person name="Morin E."/>
            <person name="Murat C."/>
            <person name="Riley R."/>
            <person name="Ohm R."/>
            <person name="Sun H."/>
            <person name="Tunlid A."/>
            <person name="Henrissat B."/>
            <person name="Grigoriev I.V."/>
            <person name="Hibbett D.S."/>
            <person name="Martin F."/>
        </authorList>
    </citation>
    <scope>NUCLEOTIDE SEQUENCE [LARGE SCALE GENOMIC DNA]</scope>
    <source>
        <strain evidence="2 3">SS14</strain>
    </source>
</reference>
<gene>
    <name evidence="2" type="ORF">M422DRAFT_234713</name>
</gene>
<protein>
    <recommendedName>
        <fullName evidence="4">CxC1-like cysteine cluster associated with KDZ transposases domain-containing protein</fullName>
    </recommendedName>
</protein>
<name>A0A0C9UPG9_SPHS4</name>